<dbReference type="EMBL" id="JBFRCH010000027">
    <property type="protein sequence ID" value="MEX3936124.1"/>
    <property type="molecule type" value="Genomic_DNA"/>
</dbReference>
<keyword evidence="1" id="KW-0378">Hydrolase</keyword>
<organism evidence="1 2">
    <name type="scientific">Paraburkholderia phymatum</name>
    <dbReference type="NCBI Taxonomy" id="148447"/>
    <lineage>
        <taxon>Bacteria</taxon>
        <taxon>Pseudomonadati</taxon>
        <taxon>Pseudomonadota</taxon>
        <taxon>Betaproteobacteria</taxon>
        <taxon>Burkholderiales</taxon>
        <taxon>Burkholderiaceae</taxon>
        <taxon>Paraburkholderia</taxon>
    </lineage>
</organism>
<comment type="caution">
    <text evidence="1">The sequence shown here is derived from an EMBL/GenBank/DDBJ whole genome shotgun (WGS) entry which is preliminary data.</text>
</comment>
<accession>A0ACC6U982</accession>
<reference evidence="1" key="1">
    <citation type="submission" date="2024-07" db="EMBL/GenBank/DDBJ databases">
        <title>A survey of Mimosa microsymbionts across Brazilian biomes reveals a high diversity of Paraburkholderia nodulating endemic species, but also that Cupriavidus is common as a symbiont of widespread species.</title>
        <authorList>
            <person name="Rouws L."/>
            <person name="Barauna A."/>
            <person name="Beukes C."/>
            <person name="Rouws J.R.C."/>
            <person name="De Faria S.M."/>
            <person name="Gross E."/>
            <person name="Bueno Dos Reis Junior F."/>
            <person name="Simon M.F."/>
            <person name="Maluk M."/>
            <person name="Odee D.W."/>
            <person name="Kenicer G."/>
            <person name="Young J.P.W."/>
            <person name="Reis V.M."/>
            <person name="Zilli J."/>
            <person name="James E.K."/>
        </authorList>
    </citation>
    <scope>NUCLEOTIDE SEQUENCE</scope>
    <source>
        <strain evidence="1">EG181B</strain>
    </source>
</reference>
<protein>
    <submittedName>
        <fullName evidence="1">Alpha/beta hydrolase</fullName>
    </submittedName>
</protein>
<evidence type="ECO:0000313" key="2">
    <source>
        <dbReference type="Proteomes" id="UP001558850"/>
    </source>
</evidence>
<dbReference type="Proteomes" id="UP001558850">
    <property type="component" value="Unassembled WGS sequence"/>
</dbReference>
<keyword evidence="2" id="KW-1185">Reference proteome</keyword>
<proteinExistence type="predicted"/>
<gene>
    <name evidence="1" type="ORF">AB4Y32_30780</name>
</gene>
<name>A0ACC6U982_9BURK</name>
<evidence type="ECO:0000313" key="1">
    <source>
        <dbReference type="EMBL" id="MEX3936124.1"/>
    </source>
</evidence>
<sequence length="443" mass="48023">MLDPEDPQLLEVRDPLYTVPASEAMPPPIHKDNRDAGGSGLWDIPSEPSGAGAVKGSGTQAAAQTLPVPGPPASWEPAANNDVSYGIVTRGFGLSGKPAQAVPPKTAPKRAGANGRYDVVRVFFGTDRVVSVPKDGPLQFTSDHAPAVTFGSVDVSIPRNHVTGAIESPSVLRMEFHRDPERDVTILHVALSPYEQFRAEMRTKALNASTPGVLLFIHGYNVSFEDAAMRTAQMAYDLDFPGAPVFFSWPSRGRLAGYFDDEQSIERAEADIEQFVTQVLASSPGAYLYVIAHSMGNRGMTRALMNFARNHPDEGYRLREVVLAAPDIDTDVFVNQIAPGLIAIGAPVTLYASSTDRALSISRMIHGGPRAGDSGENLVLLKGIETIDVTNVDTDLTGHSYVGDRRTILSDLYYIIQADTRASKRFGLSHRTRNGSDYWVFNR</sequence>